<protein>
    <recommendedName>
        <fullName evidence="3">Protein kinase domain-containing protein</fullName>
    </recommendedName>
</protein>
<evidence type="ECO:0008006" key="3">
    <source>
        <dbReference type="Google" id="ProtNLM"/>
    </source>
</evidence>
<dbReference type="AlphaFoldDB" id="A0A0G4FIQ4"/>
<dbReference type="SUPFAM" id="SSF56112">
    <property type="entry name" value="Protein kinase-like (PK-like)"/>
    <property type="match status" value="1"/>
</dbReference>
<feature type="chain" id="PRO_5005188847" description="Protein kinase domain-containing protein" evidence="1">
    <location>
        <begin position="25"/>
        <end position="313"/>
    </location>
</feature>
<dbReference type="VEuPathDB" id="CryptoDB:Cvel_17124"/>
<accession>A0A0G4FIQ4</accession>
<evidence type="ECO:0000313" key="2">
    <source>
        <dbReference type="EMBL" id="CEM13171.1"/>
    </source>
</evidence>
<dbReference type="Gene3D" id="3.30.200.20">
    <property type="entry name" value="Phosphorylase Kinase, domain 1"/>
    <property type="match status" value="1"/>
</dbReference>
<dbReference type="EMBL" id="CDMZ01000387">
    <property type="protein sequence ID" value="CEM13171.1"/>
    <property type="molecule type" value="Genomic_DNA"/>
</dbReference>
<proteinExistence type="predicted"/>
<organism evidence="2">
    <name type="scientific">Chromera velia CCMP2878</name>
    <dbReference type="NCBI Taxonomy" id="1169474"/>
    <lineage>
        <taxon>Eukaryota</taxon>
        <taxon>Sar</taxon>
        <taxon>Alveolata</taxon>
        <taxon>Colpodellida</taxon>
        <taxon>Chromeraceae</taxon>
        <taxon>Chromera</taxon>
    </lineage>
</organism>
<name>A0A0G4FIQ4_9ALVE</name>
<reference evidence="2" key="1">
    <citation type="submission" date="2014-11" db="EMBL/GenBank/DDBJ databases">
        <authorList>
            <person name="Otto D Thomas"/>
            <person name="Naeem Raeece"/>
        </authorList>
    </citation>
    <scope>NUCLEOTIDE SEQUENCE</scope>
</reference>
<feature type="signal peptide" evidence="1">
    <location>
        <begin position="1"/>
        <end position="24"/>
    </location>
</feature>
<dbReference type="Gene3D" id="1.10.510.10">
    <property type="entry name" value="Transferase(Phosphotransferase) domain 1"/>
    <property type="match status" value="1"/>
</dbReference>
<keyword evidence="1" id="KW-0732">Signal</keyword>
<evidence type="ECO:0000256" key="1">
    <source>
        <dbReference type="SAM" id="SignalP"/>
    </source>
</evidence>
<gene>
    <name evidence="2" type="ORF">Cvel_17124</name>
</gene>
<sequence>MISKSILLVPCFLVSFLLFPTGNGLSLSKRLGVLTTKKRTQKKETGSTTATSACEGLEGCHVLKQLGGGAQGDVFVAEAVIAGTSKKVVIKLDTKSKVDQEAESMQAVSNAPWGNNLTPVFHEKGVVSGSKDGRLVMELLGEETIGDCVSQWQTVGHLAGGGGDFTKSQDIDFAVAAKNWVSILRAIKALKEHKWHHCDTQPYNLFVNQCATTAKLIDWERAHAPVGGKEAPCRSSGDVLKLLTSFAFLFGKNHSNALMFTIQTSSSGRADGTLFPSDKRVQANVAILGKARELETADEELAFIGQLLEPWEG</sequence>
<dbReference type="InterPro" id="IPR011009">
    <property type="entry name" value="Kinase-like_dom_sf"/>
</dbReference>